<dbReference type="EMBL" id="CP006943">
    <property type="protein sequence ID" value="AHG74965.1"/>
    <property type="molecule type" value="Genomic_DNA"/>
</dbReference>
<keyword evidence="1" id="KW-0472">Membrane</keyword>
<keyword evidence="3" id="KW-1185">Reference proteome</keyword>
<dbReference type="AlphaFoldDB" id="W0QAV4"/>
<protein>
    <submittedName>
        <fullName evidence="2">Uncharacterized protein</fullName>
    </submittedName>
</protein>
<name>W0QAV4_9PAST</name>
<dbReference type="KEGG" id="mvi:X808_4420"/>
<keyword evidence="1" id="KW-0812">Transmembrane</keyword>
<dbReference type="HOGENOM" id="CLU_3154579_0_0_6"/>
<gene>
    <name evidence="2" type="ORF">X808_4420</name>
</gene>
<sequence length="48" mass="5472">MKRFTLIILSIFILGILFAVLGLGIFDNKDRCLDSGGQYDEVRKHCIK</sequence>
<accession>W0QAV4</accession>
<evidence type="ECO:0000256" key="1">
    <source>
        <dbReference type="SAM" id="Phobius"/>
    </source>
</evidence>
<feature type="transmembrane region" description="Helical" evidence="1">
    <location>
        <begin position="6"/>
        <end position="26"/>
    </location>
</feature>
<keyword evidence="1" id="KW-1133">Transmembrane helix</keyword>
<evidence type="ECO:0000313" key="3">
    <source>
        <dbReference type="Proteomes" id="UP000066995"/>
    </source>
</evidence>
<dbReference type="Proteomes" id="UP000066995">
    <property type="component" value="Chromosome"/>
</dbReference>
<dbReference type="STRING" id="1433287.X808_4420"/>
<organism evidence="2 3">
    <name type="scientific">Mannheimia varigena USDA-ARS-USMARC-1296</name>
    <dbReference type="NCBI Taxonomy" id="1433287"/>
    <lineage>
        <taxon>Bacteria</taxon>
        <taxon>Pseudomonadati</taxon>
        <taxon>Pseudomonadota</taxon>
        <taxon>Gammaproteobacteria</taxon>
        <taxon>Pasteurellales</taxon>
        <taxon>Pasteurellaceae</taxon>
        <taxon>Mannheimia</taxon>
    </lineage>
</organism>
<dbReference type="PATRIC" id="fig|1433287.3.peg.440"/>
<reference evidence="2 3" key="1">
    <citation type="submission" date="2013-12" db="EMBL/GenBank/DDBJ databases">
        <title>Annotation of the Mannheimia varigena USDA-ARS-USMARC-1296 complete genome.</title>
        <authorList>
            <person name="Harhay G.P."/>
            <person name="Clawson M.L."/>
            <person name="Murray R.W."/>
            <person name="Lubbers B.V."/>
            <person name="Heaton M.P."/>
            <person name="Chitko-Mckown C.G."/>
            <person name="Harhay D.M."/>
            <person name="Smith T.P.L."/>
        </authorList>
    </citation>
    <scope>NUCLEOTIDE SEQUENCE [LARGE SCALE GENOMIC DNA]</scope>
    <source>
        <strain evidence="2 3">USDA-ARS-USMARC-1296</strain>
    </source>
</reference>
<evidence type="ECO:0000313" key="2">
    <source>
        <dbReference type="EMBL" id="AHG74965.1"/>
    </source>
</evidence>
<proteinExistence type="predicted"/>